<dbReference type="Proteomes" id="UP001311232">
    <property type="component" value="Unassembled WGS sequence"/>
</dbReference>
<dbReference type="AlphaFoldDB" id="A0AAV9QXB4"/>
<accession>A0AAV9QXB4</accession>
<dbReference type="EMBL" id="JAHHUM010002796">
    <property type="protein sequence ID" value="KAK5600752.1"/>
    <property type="molecule type" value="Genomic_DNA"/>
</dbReference>
<comment type="caution">
    <text evidence="1">The sequence shown here is derived from an EMBL/GenBank/DDBJ whole genome shotgun (WGS) entry which is preliminary data.</text>
</comment>
<name>A0AAV9QXB4_9TELE</name>
<evidence type="ECO:0000313" key="2">
    <source>
        <dbReference type="Proteomes" id="UP001311232"/>
    </source>
</evidence>
<sequence>MATGSHRSFLQRSLDVVVNRVRNLLLRTISLADKLSSQMCPRRILKQKTLGKEMTRQLRAHSQSLFKHLISVNFPMETSFGLVQNVLEANMGFMIILSLDESLESLLERTVRPNEYNKKVASLVWLFSHISAYCTLRELDHGYVQMGDSPSDMHCDGIYVFDQGQVVGFRLSRSGAILWRERGSKDSTAFTARVGTPNMRPWLIRNVKSYSENTQKEKEPAKASVQSRESEMAFPASSGRDPCQSADLILVDQDGFVNSKVLLAVLLNIAFKGRKHAHIKHAHITSHVTNTAWLNKVADIQNESRDPAYHVVSQSFKQREESRAPVLLPLGLLSATHFRGKSSVKILS</sequence>
<organism evidence="1 2">
    <name type="scientific">Crenichthys baileyi</name>
    <name type="common">White River springfish</name>
    <dbReference type="NCBI Taxonomy" id="28760"/>
    <lineage>
        <taxon>Eukaryota</taxon>
        <taxon>Metazoa</taxon>
        <taxon>Chordata</taxon>
        <taxon>Craniata</taxon>
        <taxon>Vertebrata</taxon>
        <taxon>Euteleostomi</taxon>
        <taxon>Actinopterygii</taxon>
        <taxon>Neopterygii</taxon>
        <taxon>Teleostei</taxon>
        <taxon>Neoteleostei</taxon>
        <taxon>Acanthomorphata</taxon>
        <taxon>Ovalentaria</taxon>
        <taxon>Atherinomorphae</taxon>
        <taxon>Cyprinodontiformes</taxon>
        <taxon>Goodeidae</taxon>
        <taxon>Crenichthys</taxon>
    </lineage>
</organism>
<evidence type="ECO:0000313" key="1">
    <source>
        <dbReference type="EMBL" id="KAK5600752.1"/>
    </source>
</evidence>
<gene>
    <name evidence="1" type="ORF">CRENBAI_010605</name>
</gene>
<keyword evidence="2" id="KW-1185">Reference proteome</keyword>
<protein>
    <submittedName>
        <fullName evidence="1">Uncharacterized protein</fullName>
    </submittedName>
</protein>
<reference evidence="1 2" key="1">
    <citation type="submission" date="2021-06" db="EMBL/GenBank/DDBJ databases">
        <authorList>
            <person name="Palmer J.M."/>
        </authorList>
    </citation>
    <scope>NUCLEOTIDE SEQUENCE [LARGE SCALE GENOMIC DNA]</scope>
    <source>
        <strain evidence="1 2">MEX-2019</strain>
        <tissue evidence="1">Muscle</tissue>
    </source>
</reference>
<proteinExistence type="predicted"/>